<feature type="domain" description="MaoC-like" evidence="1">
    <location>
        <begin position="22"/>
        <end position="105"/>
    </location>
</feature>
<proteinExistence type="predicted"/>
<dbReference type="InterPro" id="IPR029069">
    <property type="entry name" value="HotDog_dom_sf"/>
</dbReference>
<protein>
    <submittedName>
        <fullName evidence="2">Acyl dehydratase</fullName>
    </submittedName>
</protein>
<gene>
    <name evidence="2" type="ORF">CLV88_11552</name>
</gene>
<dbReference type="Proteomes" id="UP000240418">
    <property type="component" value="Unassembled WGS sequence"/>
</dbReference>
<dbReference type="SUPFAM" id="SSF54637">
    <property type="entry name" value="Thioesterase/thiol ester dehydrase-isomerase"/>
    <property type="match status" value="1"/>
</dbReference>
<dbReference type="InterPro" id="IPR003965">
    <property type="entry name" value="Fatty_acid_synthase"/>
</dbReference>
<dbReference type="Pfam" id="PF01575">
    <property type="entry name" value="MaoC_dehydratas"/>
    <property type="match status" value="1"/>
</dbReference>
<dbReference type="Gene3D" id="3.10.129.10">
    <property type="entry name" value="Hotdog Thioesterase"/>
    <property type="match status" value="1"/>
</dbReference>
<sequence length="139" mass="14659">MTHPTPQLANIGDTLPPLTFGPISRQTLALYAGASGDHNPIHIDTDFATAAGLDDVITHGMLAMSQLGRLVSDWVGSENIATLSTRFTAIIPVGASLTCTACVIECFEQDATSYLRLRLAAHINDGTQALKGDATVRVP</sequence>
<name>A0A2P8F7K4_9RHOB</name>
<dbReference type="PRINTS" id="PR01483">
    <property type="entry name" value="FASYNTHASE"/>
</dbReference>
<dbReference type="InterPro" id="IPR002539">
    <property type="entry name" value="MaoC-like_dom"/>
</dbReference>
<dbReference type="PANTHER" id="PTHR43841">
    <property type="entry name" value="3-HYDROXYACYL-THIOESTER DEHYDRATASE HTDX-RELATED"/>
    <property type="match status" value="1"/>
</dbReference>
<dbReference type="OrthoDB" id="9796589at2"/>
<evidence type="ECO:0000313" key="3">
    <source>
        <dbReference type="Proteomes" id="UP000240418"/>
    </source>
</evidence>
<keyword evidence="3" id="KW-1185">Reference proteome</keyword>
<accession>A0A2P8F7K4</accession>
<comment type="caution">
    <text evidence="2">The sequence shown here is derived from an EMBL/GenBank/DDBJ whole genome shotgun (WGS) entry which is preliminary data.</text>
</comment>
<dbReference type="RefSeq" id="WP_106609823.1">
    <property type="nucleotide sequence ID" value="NZ_PYGJ01000015.1"/>
</dbReference>
<dbReference type="EMBL" id="PYGJ01000015">
    <property type="protein sequence ID" value="PSL17705.1"/>
    <property type="molecule type" value="Genomic_DNA"/>
</dbReference>
<evidence type="ECO:0000259" key="1">
    <source>
        <dbReference type="Pfam" id="PF01575"/>
    </source>
</evidence>
<dbReference type="GO" id="GO:0005835">
    <property type="term" value="C:fatty acid synthase complex"/>
    <property type="evidence" value="ECO:0007669"/>
    <property type="project" value="InterPro"/>
</dbReference>
<organism evidence="2 3">
    <name type="scientific">Shimia abyssi</name>
    <dbReference type="NCBI Taxonomy" id="1662395"/>
    <lineage>
        <taxon>Bacteria</taxon>
        <taxon>Pseudomonadati</taxon>
        <taxon>Pseudomonadota</taxon>
        <taxon>Alphaproteobacteria</taxon>
        <taxon>Rhodobacterales</taxon>
        <taxon>Roseobacteraceae</taxon>
    </lineage>
</organism>
<dbReference type="GO" id="GO:0006633">
    <property type="term" value="P:fatty acid biosynthetic process"/>
    <property type="evidence" value="ECO:0007669"/>
    <property type="project" value="InterPro"/>
</dbReference>
<evidence type="ECO:0000313" key="2">
    <source>
        <dbReference type="EMBL" id="PSL17705.1"/>
    </source>
</evidence>
<dbReference type="AlphaFoldDB" id="A0A2P8F7K4"/>
<dbReference type="PANTHER" id="PTHR43841:SF3">
    <property type="entry name" value="(3R)-HYDROXYACYL-ACP DEHYDRATASE SUBUNIT HADB"/>
    <property type="match status" value="1"/>
</dbReference>
<reference evidence="2 3" key="1">
    <citation type="submission" date="2018-03" db="EMBL/GenBank/DDBJ databases">
        <title>Genomic Encyclopedia of Archaeal and Bacterial Type Strains, Phase II (KMG-II): from individual species to whole genera.</title>
        <authorList>
            <person name="Goeker M."/>
        </authorList>
    </citation>
    <scope>NUCLEOTIDE SEQUENCE [LARGE SCALE GENOMIC DNA]</scope>
    <source>
        <strain evidence="2 3">DSM 100673</strain>
    </source>
</reference>
<dbReference type="GO" id="GO:0004312">
    <property type="term" value="F:fatty acid synthase activity"/>
    <property type="evidence" value="ECO:0007669"/>
    <property type="project" value="InterPro"/>
</dbReference>